<feature type="binding site" evidence="12">
    <location>
        <position position="187"/>
    </location>
    <ligand>
        <name>S-adenosyl-L-methionine</name>
        <dbReference type="ChEBI" id="CHEBI:59789"/>
    </ligand>
</feature>
<evidence type="ECO:0000256" key="10">
    <source>
        <dbReference type="ARBA" id="ARBA00023239"/>
    </source>
</evidence>
<dbReference type="OrthoDB" id="9763993at2"/>
<keyword evidence="7 12" id="KW-0411">Iron-sulfur</keyword>
<dbReference type="Pfam" id="PF04055">
    <property type="entry name" value="Radical_SAM"/>
    <property type="match status" value="1"/>
</dbReference>
<dbReference type="InParanoid" id="F0S3P3"/>
<dbReference type="NCBIfam" id="TIGR02666">
    <property type="entry name" value="moaA"/>
    <property type="match status" value="1"/>
</dbReference>
<comment type="function">
    <text evidence="12">Catalyzes the cyclization of GTP to (8S)-3',8-cyclo-7,8-dihydroguanosine 5'-triphosphate.</text>
</comment>
<evidence type="ECO:0000256" key="8">
    <source>
        <dbReference type="ARBA" id="ARBA00023134"/>
    </source>
</evidence>
<feature type="binding site" evidence="12">
    <location>
        <position position="15"/>
    </location>
    <ligand>
        <name>[4Fe-4S] cluster</name>
        <dbReference type="ChEBI" id="CHEBI:49883"/>
        <label>1</label>
        <note>4Fe-4S-S-AdoMet</note>
    </ligand>
</feature>
<keyword evidence="6 12" id="KW-0408">Iron</keyword>
<dbReference type="InterPro" id="IPR000385">
    <property type="entry name" value="MoaA_NifB_PqqE_Fe-S-bd_CS"/>
</dbReference>
<dbReference type="InterPro" id="IPR006638">
    <property type="entry name" value="Elp3/MiaA/NifB-like_rSAM"/>
</dbReference>
<feature type="binding site" evidence="12">
    <location>
        <position position="21"/>
    </location>
    <ligand>
        <name>S-adenosyl-L-methionine</name>
        <dbReference type="ChEBI" id="CHEBI:59789"/>
    </ligand>
</feature>
<dbReference type="Gene3D" id="3.20.20.70">
    <property type="entry name" value="Aldolase class I"/>
    <property type="match status" value="1"/>
</dbReference>
<evidence type="ECO:0000313" key="14">
    <source>
        <dbReference type="EMBL" id="ADY73465.1"/>
    </source>
</evidence>
<comment type="subunit">
    <text evidence="12">Monomer and homodimer.</text>
</comment>
<evidence type="ECO:0000259" key="13">
    <source>
        <dbReference type="PROSITE" id="PS51918"/>
    </source>
</evidence>
<dbReference type="SFLD" id="SFLDG01067">
    <property type="entry name" value="SPASM/twitch_domain_containing"/>
    <property type="match status" value="1"/>
</dbReference>
<dbReference type="GO" id="GO:0061798">
    <property type="term" value="F:GTP 3',8'-cyclase activity"/>
    <property type="evidence" value="ECO:0007669"/>
    <property type="project" value="UniProtKB-UniRule"/>
</dbReference>
<feature type="binding site" evidence="12">
    <location>
        <position position="250"/>
    </location>
    <ligand>
        <name>[4Fe-4S] cluster</name>
        <dbReference type="ChEBI" id="CHEBI:49883"/>
        <label>2</label>
        <note>4Fe-4S-substrate</note>
    </ligand>
</feature>
<keyword evidence="3 12" id="KW-0949">S-adenosyl-L-methionine</keyword>
<feature type="binding site" evidence="12">
    <location>
        <position position="253"/>
    </location>
    <ligand>
        <name>[4Fe-4S] cluster</name>
        <dbReference type="ChEBI" id="CHEBI:49883"/>
        <label>2</label>
        <note>4Fe-4S-substrate</note>
    </ligand>
</feature>
<dbReference type="InterPro" id="IPR010505">
    <property type="entry name" value="MoaA_twitch"/>
</dbReference>
<dbReference type="CDD" id="cd21117">
    <property type="entry name" value="Twitch_MoaA"/>
    <property type="match status" value="1"/>
</dbReference>
<dbReference type="InterPro" id="IPR013483">
    <property type="entry name" value="MoaA"/>
</dbReference>
<comment type="cofactor">
    <cofactor evidence="12">
        <name>[4Fe-4S] cluster</name>
        <dbReference type="ChEBI" id="CHEBI:49883"/>
    </cofactor>
    <text evidence="12">Binds 2 [4Fe-4S] clusters. Binds 1 [4Fe-4S] cluster coordinated with 3 cysteines and an exchangeable S-adenosyl-L-methionine and 1 [4Fe-4S] cluster coordinated with 3 cysteines and the GTP-derived substrate.</text>
</comment>
<feature type="binding site" evidence="12">
    <location>
        <position position="19"/>
    </location>
    <ligand>
        <name>[4Fe-4S] cluster</name>
        <dbReference type="ChEBI" id="CHEBI:49883"/>
        <label>1</label>
        <note>4Fe-4S-S-AdoMet</note>
    </ligand>
</feature>
<evidence type="ECO:0000256" key="9">
    <source>
        <dbReference type="ARBA" id="ARBA00023150"/>
    </source>
</evidence>
<dbReference type="SFLD" id="SFLDS00029">
    <property type="entry name" value="Radical_SAM"/>
    <property type="match status" value="1"/>
</dbReference>
<name>F0S3P3_DESTD</name>
<dbReference type="SMART" id="SM00729">
    <property type="entry name" value="Elp3"/>
    <property type="match status" value="1"/>
</dbReference>
<feature type="binding site" evidence="12">
    <location>
        <position position="62"/>
    </location>
    <ligand>
        <name>S-adenosyl-L-methionine</name>
        <dbReference type="ChEBI" id="CHEBI:59789"/>
    </ligand>
</feature>
<dbReference type="STRING" id="868864.Dester_0824"/>
<keyword evidence="8 12" id="KW-0342">GTP-binding</keyword>
<keyword evidence="5 12" id="KW-0547">Nucleotide-binding</keyword>
<dbReference type="PROSITE" id="PS51918">
    <property type="entry name" value="RADICAL_SAM"/>
    <property type="match status" value="1"/>
</dbReference>
<evidence type="ECO:0000256" key="5">
    <source>
        <dbReference type="ARBA" id="ARBA00022741"/>
    </source>
</evidence>
<feature type="binding site" evidence="12">
    <location>
        <position position="267"/>
    </location>
    <ligand>
        <name>[4Fe-4S] cluster</name>
        <dbReference type="ChEBI" id="CHEBI:49883"/>
        <label>2</label>
        <note>4Fe-4S-substrate</note>
    </ligand>
</feature>
<feature type="domain" description="Radical SAM core" evidence="13">
    <location>
        <begin position="1"/>
        <end position="226"/>
    </location>
</feature>
<comment type="similarity">
    <text evidence="12">Belongs to the radical SAM superfamily. MoaA family.</text>
</comment>
<reference evidence="14 15" key="1">
    <citation type="journal article" date="2011" name="Stand. Genomic Sci.">
        <title>Complete genome sequence of the thermophilic sulfur-reducer Desulfurobacterium thermolithotrophum type strain (BSA(T)) from a deep-sea hydrothermal vent.</title>
        <authorList>
            <person name="Goker M."/>
            <person name="Daligault H."/>
            <person name="Mwirichia R."/>
            <person name="Lapidus A."/>
            <person name="Lucas S."/>
            <person name="Deshpande S."/>
            <person name="Pagani I."/>
            <person name="Tapia R."/>
            <person name="Cheng J.F."/>
            <person name="Goodwin L."/>
            <person name="Pitluck S."/>
            <person name="Liolios K."/>
            <person name="Ivanova N."/>
            <person name="Mavromatis K."/>
            <person name="Mikhailova N."/>
            <person name="Pati A."/>
            <person name="Chen A."/>
            <person name="Palaniappan K."/>
            <person name="Han C."/>
            <person name="Land M."/>
            <person name="Hauser L."/>
            <person name="Pan C."/>
            <person name="Brambilla E.M."/>
            <person name="Rohde M."/>
            <person name="Spring S."/>
            <person name="Sikorski J."/>
            <person name="Wirth R."/>
            <person name="Detter J.C."/>
            <person name="Woyke T."/>
            <person name="Bristow J."/>
            <person name="Eisen J.A."/>
            <person name="Markowitz V."/>
            <person name="Hugenholtz P."/>
            <person name="Kyrpides N.C."/>
            <person name="Klenk H.P."/>
        </authorList>
    </citation>
    <scope>NUCLEOTIDE SEQUENCE [LARGE SCALE GENOMIC DNA]</scope>
    <source>
        <strain evidence="15">DSM 11699 / BSA</strain>
    </source>
</reference>
<dbReference type="InterPro" id="IPR007197">
    <property type="entry name" value="rSAM"/>
</dbReference>
<dbReference type="Proteomes" id="UP000007102">
    <property type="component" value="Chromosome"/>
</dbReference>
<dbReference type="UniPathway" id="UPA00344"/>
<keyword evidence="10 12" id="KW-0456">Lyase</keyword>
<protein>
    <recommendedName>
        <fullName evidence="1 12">GTP 3',8-cyclase</fullName>
        <ecNumber evidence="1 12">4.1.99.22</ecNumber>
    </recommendedName>
    <alternativeName>
        <fullName evidence="12">Molybdenum cofactor biosynthesis protein A</fullName>
    </alternativeName>
</protein>
<dbReference type="GO" id="GO:0005525">
    <property type="term" value="F:GTP binding"/>
    <property type="evidence" value="ECO:0007669"/>
    <property type="project" value="UniProtKB-UniRule"/>
</dbReference>
<sequence length="324" mass="36889">MSRINYLRISVTDRCNFRCRYCMPEGTKKFIPHSEILRYEEITEIVRVFTEFGIDSVRLTGGEPLVRKGIESLIVQIRELEEIRDISLTTNGFFLSEKVKSLKEHGLNRVNISIDTLEPEKFGFITGTGDTRTLSRVLHGLEKAIEEGLNPVKVNTVLIKGFNDKEIESFVKLSENYGVEVRFIELMPVGGKFFSRKNFISSTLIKKQIEKKFGKLIPVKTRGNGPAKSFIVEGTNAKLGFVSPISEHFCNSCNRVRLTSDGKLRLCLMSDKDIDLKSIIRNPSYRRPHLREVITEALLRKINIDGIRALENRGCLRKMFTIGG</sequence>
<dbReference type="PANTHER" id="PTHR22960">
    <property type="entry name" value="MOLYBDOPTERIN COFACTOR SYNTHESIS PROTEIN A"/>
    <property type="match status" value="1"/>
</dbReference>
<feature type="binding site" evidence="12">
    <location>
        <position position="58"/>
    </location>
    <ligand>
        <name>GTP</name>
        <dbReference type="ChEBI" id="CHEBI:37565"/>
    </ligand>
</feature>
<dbReference type="GO" id="GO:0046872">
    <property type="term" value="F:metal ion binding"/>
    <property type="evidence" value="ECO:0007669"/>
    <property type="project" value="UniProtKB-KW"/>
</dbReference>
<evidence type="ECO:0000256" key="4">
    <source>
        <dbReference type="ARBA" id="ARBA00022723"/>
    </source>
</evidence>
<organism evidence="14 15">
    <name type="scientific">Desulfurobacterium thermolithotrophum (strain DSM 11699 / BSA)</name>
    <dbReference type="NCBI Taxonomy" id="868864"/>
    <lineage>
        <taxon>Bacteria</taxon>
        <taxon>Pseudomonadati</taxon>
        <taxon>Aquificota</taxon>
        <taxon>Aquificia</taxon>
        <taxon>Desulfurobacteriales</taxon>
        <taxon>Desulfurobacteriaceae</taxon>
        <taxon>Desulfurobacterium</taxon>
    </lineage>
</organism>
<dbReference type="GO" id="GO:0051539">
    <property type="term" value="F:4 iron, 4 sulfur cluster binding"/>
    <property type="evidence" value="ECO:0007669"/>
    <property type="project" value="UniProtKB-UniRule"/>
</dbReference>
<dbReference type="AlphaFoldDB" id="F0S3P3"/>
<comment type="catalytic activity">
    <reaction evidence="11 12">
        <text>GTP + AH2 + S-adenosyl-L-methionine = (8S)-3',8-cyclo-7,8-dihydroguanosine 5'-triphosphate + 5'-deoxyadenosine + L-methionine + A + H(+)</text>
        <dbReference type="Rhea" id="RHEA:49576"/>
        <dbReference type="ChEBI" id="CHEBI:13193"/>
        <dbReference type="ChEBI" id="CHEBI:15378"/>
        <dbReference type="ChEBI" id="CHEBI:17319"/>
        <dbReference type="ChEBI" id="CHEBI:17499"/>
        <dbReference type="ChEBI" id="CHEBI:37565"/>
        <dbReference type="ChEBI" id="CHEBI:57844"/>
        <dbReference type="ChEBI" id="CHEBI:59789"/>
        <dbReference type="ChEBI" id="CHEBI:131766"/>
        <dbReference type="EC" id="4.1.99.22"/>
    </reaction>
</comment>
<keyword evidence="15" id="KW-1185">Reference proteome</keyword>
<dbReference type="PROSITE" id="PS01305">
    <property type="entry name" value="MOAA_NIFB_PQQE"/>
    <property type="match status" value="1"/>
</dbReference>
<feature type="binding site" evidence="12">
    <location>
        <begin position="255"/>
        <end position="257"/>
    </location>
    <ligand>
        <name>GTP</name>
        <dbReference type="ChEBI" id="CHEBI:37565"/>
    </ligand>
</feature>
<proteinExistence type="inferred from homology"/>
<gene>
    <name evidence="12" type="primary">moaA</name>
    <name evidence="14" type="ordered locus">Dester_0824</name>
</gene>
<dbReference type="KEGG" id="dte:Dester_0824"/>
<keyword evidence="2 12" id="KW-0004">4Fe-4S</keyword>
<evidence type="ECO:0000256" key="6">
    <source>
        <dbReference type="ARBA" id="ARBA00023004"/>
    </source>
</evidence>
<dbReference type="PANTHER" id="PTHR22960:SF0">
    <property type="entry name" value="MOLYBDENUM COFACTOR BIOSYNTHESIS PROTEIN 1"/>
    <property type="match status" value="1"/>
</dbReference>
<dbReference type="RefSeq" id="WP_013638419.1">
    <property type="nucleotide sequence ID" value="NC_015185.1"/>
</dbReference>
<feature type="binding site" evidence="12">
    <location>
        <position position="8"/>
    </location>
    <ligand>
        <name>GTP</name>
        <dbReference type="ChEBI" id="CHEBI:37565"/>
    </ligand>
</feature>
<dbReference type="SUPFAM" id="SSF102114">
    <property type="entry name" value="Radical SAM enzymes"/>
    <property type="match status" value="1"/>
</dbReference>
<dbReference type="EC" id="4.1.99.22" evidence="1 12"/>
<feature type="binding site" evidence="12">
    <location>
        <position position="153"/>
    </location>
    <ligand>
        <name>GTP</name>
        <dbReference type="ChEBI" id="CHEBI:37565"/>
    </ligand>
</feature>
<dbReference type="HOGENOM" id="CLU_009273_0_1_0"/>
<dbReference type="GO" id="GO:0061799">
    <property type="term" value="F:cyclic pyranopterin monophosphate synthase activity"/>
    <property type="evidence" value="ECO:0007669"/>
    <property type="project" value="TreeGrafter"/>
</dbReference>
<evidence type="ECO:0000313" key="15">
    <source>
        <dbReference type="Proteomes" id="UP000007102"/>
    </source>
</evidence>
<dbReference type="SFLD" id="SFLDG01386">
    <property type="entry name" value="main_SPASM_domain-containing"/>
    <property type="match status" value="1"/>
</dbReference>
<keyword evidence="4 12" id="KW-0479">Metal-binding</keyword>
<dbReference type="Pfam" id="PF06463">
    <property type="entry name" value="Mob_synth_C"/>
    <property type="match status" value="1"/>
</dbReference>
<evidence type="ECO:0000256" key="3">
    <source>
        <dbReference type="ARBA" id="ARBA00022691"/>
    </source>
</evidence>
<evidence type="ECO:0000256" key="2">
    <source>
        <dbReference type="ARBA" id="ARBA00022485"/>
    </source>
</evidence>
<feature type="binding site" evidence="12">
    <location>
        <position position="22"/>
    </location>
    <ligand>
        <name>[4Fe-4S] cluster</name>
        <dbReference type="ChEBI" id="CHEBI:49883"/>
        <label>1</label>
        <note>4Fe-4S-S-AdoMet</note>
    </ligand>
</feature>
<feature type="binding site" evidence="12">
    <location>
        <position position="113"/>
    </location>
    <ligand>
        <name>S-adenosyl-L-methionine</name>
        <dbReference type="ChEBI" id="CHEBI:59789"/>
    </ligand>
</feature>
<dbReference type="GO" id="GO:0006777">
    <property type="term" value="P:Mo-molybdopterin cofactor biosynthetic process"/>
    <property type="evidence" value="ECO:0007669"/>
    <property type="project" value="UniProtKB-UniRule"/>
</dbReference>
<reference evidence="15" key="2">
    <citation type="submission" date="2011-02" db="EMBL/GenBank/DDBJ databases">
        <title>The complete genome of Desulfurobacterium thermolithotrophum DSM 11699.</title>
        <authorList>
            <consortium name="US DOE Joint Genome Institute (JGI-PGF)"/>
            <person name="Lucas S."/>
            <person name="Copeland A."/>
            <person name="Lapidus A."/>
            <person name="Bruce D."/>
            <person name="Goodwin L."/>
            <person name="Pitluck S."/>
            <person name="Kyrpides N."/>
            <person name="Mavromatis K."/>
            <person name="Pagani I."/>
            <person name="Ivanova N."/>
            <person name="Mikhailova N."/>
            <person name="Daligault H."/>
            <person name="Detter J.C."/>
            <person name="Tapia R."/>
            <person name="Han C."/>
            <person name="Land M."/>
            <person name="Hauser L."/>
            <person name="Markowitz V."/>
            <person name="Cheng J.-F."/>
            <person name="Hugenholtz P."/>
            <person name="Woyke T."/>
            <person name="Wu D."/>
            <person name="Spring S."/>
            <person name="Brambilla E."/>
            <person name="Klenk H.-P."/>
            <person name="Eisen J.A."/>
        </authorList>
    </citation>
    <scope>NUCLEOTIDE SEQUENCE [LARGE SCALE GENOMIC DNA]</scope>
    <source>
        <strain evidence="15">DSM 11699 / BSA</strain>
    </source>
</reference>
<dbReference type="EMBL" id="CP002543">
    <property type="protein sequence ID" value="ADY73465.1"/>
    <property type="molecule type" value="Genomic_DNA"/>
</dbReference>
<keyword evidence="9 12" id="KW-0501">Molybdenum cofactor biosynthesis</keyword>
<comment type="pathway">
    <text evidence="12">Cofactor biosynthesis; molybdopterin biosynthesis.</text>
</comment>
<dbReference type="eggNOG" id="COG2896">
    <property type="taxonomic scope" value="Bacteria"/>
</dbReference>
<dbReference type="NCBIfam" id="NF001199">
    <property type="entry name" value="PRK00164.2-1"/>
    <property type="match status" value="1"/>
</dbReference>
<dbReference type="FunCoup" id="F0S3P3">
    <property type="interactions" value="307"/>
</dbReference>
<evidence type="ECO:0000256" key="11">
    <source>
        <dbReference type="ARBA" id="ARBA00048697"/>
    </source>
</evidence>
<dbReference type="InterPro" id="IPR040064">
    <property type="entry name" value="MoaA-like"/>
</dbReference>
<evidence type="ECO:0000256" key="12">
    <source>
        <dbReference type="HAMAP-Rule" id="MF_01225"/>
    </source>
</evidence>
<dbReference type="CDD" id="cd01335">
    <property type="entry name" value="Radical_SAM"/>
    <property type="match status" value="1"/>
</dbReference>
<accession>F0S3P3</accession>
<dbReference type="GO" id="GO:1904047">
    <property type="term" value="F:S-adenosyl-L-methionine binding"/>
    <property type="evidence" value="ECO:0007669"/>
    <property type="project" value="UniProtKB-UniRule"/>
</dbReference>
<feature type="binding site" evidence="12">
    <location>
        <position position="89"/>
    </location>
    <ligand>
        <name>GTP</name>
        <dbReference type="ChEBI" id="CHEBI:37565"/>
    </ligand>
</feature>
<dbReference type="InterPro" id="IPR050105">
    <property type="entry name" value="MoCo_biosynth_MoaA/MoaC"/>
</dbReference>
<dbReference type="InterPro" id="IPR058240">
    <property type="entry name" value="rSAM_sf"/>
</dbReference>
<evidence type="ECO:0000256" key="1">
    <source>
        <dbReference type="ARBA" id="ARBA00012167"/>
    </source>
</evidence>
<dbReference type="SFLD" id="SFLDG01383">
    <property type="entry name" value="cyclic_pyranopterin_phosphate"/>
    <property type="match status" value="1"/>
</dbReference>
<evidence type="ECO:0000256" key="7">
    <source>
        <dbReference type="ARBA" id="ARBA00023014"/>
    </source>
</evidence>
<dbReference type="HAMAP" id="MF_01225_B">
    <property type="entry name" value="MoaA_B"/>
    <property type="match status" value="1"/>
</dbReference>
<dbReference type="InterPro" id="IPR013785">
    <property type="entry name" value="Aldolase_TIM"/>
</dbReference>